<feature type="transmembrane region" description="Helical" evidence="2">
    <location>
        <begin position="7"/>
        <end position="25"/>
    </location>
</feature>
<feature type="transmembrane region" description="Helical" evidence="2">
    <location>
        <begin position="92"/>
        <end position="111"/>
    </location>
</feature>
<comment type="function">
    <text evidence="2">NDH-1 shuttles electrons from NADH, via FMN and iron-sulfur (Fe-S) centers, to quinones in the respiratory chain. Couples the redox reaction to proton translocation (for every two electrons transferred, four hydrogen ions are translocated across the cytoplasmic membrane), and thus conserves the redox energy in a proton gradient.</text>
</comment>
<protein>
    <recommendedName>
        <fullName evidence="2">NADH-quinone oxidoreductase subunit J</fullName>
        <ecNumber evidence="2">7.1.1.-</ecNumber>
    </recommendedName>
</protein>
<gene>
    <name evidence="3" type="ORF">IHV25_05395</name>
</gene>
<dbReference type="RefSeq" id="WP_192534086.1">
    <property type="nucleotide sequence ID" value="NZ_JACZHT010000003.1"/>
</dbReference>
<comment type="caution">
    <text evidence="3">The sequence shown here is derived from an EMBL/GenBank/DDBJ whole genome shotgun (WGS) entry which is preliminary data.</text>
</comment>
<organism evidence="3 4">
    <name type="scientific">Phaeovibrio sulfidiphilus</name>
    <dbReference type="NCBI Taxonomy" id="1220600"/>
    <lineage>
        <taxon>Bacteria</taxon>
        <taxon>Pseudomonadati</taxon>
        <taxon>Pseudomonadota</taxon>
        <taxon>Alphaproteobacteria</taxon>
        <taxon>Rhodospirillales</taxon>
        <taxon>Rhodospirillaceae</taxon>
        <taxon>Phaeovibrio</taxon>
    </lineage>
</organism>
<dbReference type="GO" id="GO:0008137">
    <property type="term" value="F:NADH dehydrogenase (ubiquinone) activity"/>
    <property type="evidence" value="ECO:0007669"/>
    <property type="project" value="UniProtKB-UniRule"/>
</dbReference>
<evidence type="ECO:0000313" key="4">
    <source>
        <dbReference type="Proteomes" id="UP000631034"/>
    </source>
</evidence>
<dbReference type="InterPro" id="IPR001457">
    <property type="entry name" value="NADH_UbQ/plastoQ_OxRdtase_su6"/>
</dbReference>
<dbReference type="PANTHER" id="PTHR33269">
    <property type="entry name" value="NADH-UBIQUINONE OXIDOREDUCTASE CHAIN 6"/>
    <property type="match status" value="1"/>
</dbReference>
<keyword evidence="3" id="KW-0560">Oxidoreductase</keyword>
<evidence type="ECO:0000256" key="1">
    <source>
        <dbReference type="ARBA" id="ARBA00005698"/>
    </source>
</evidence>
<evidence type="ECO:0000313" key="3">
    <source>
        <dbReference type="EMBL" id="MBE1237079.1"/>
    </source>
</evidence>
<feature type="transmembrane region" description="Helical" evidence="2">
    <location>
        <begin position="56"/>
        <end position="80"/>
    </location>
</feature>
<sequence>MTLAVDAVFYLFSIVCVVSALMVVVSRNPVHSVLWMITVFINGAGLFVLLNAEFLAMVLVIVYAGAVAILFTFVVMMLDLDFTGPALRSKQTLLVGLAVGAVLLGDLFVMLSEWSVSPKAEALRASPTPDLSTVSNTVALSRILYTDYIFLFQTAGLILLVAMVGAVLLTFRRQRHQRQDVSVQLARSKSETLKMNRVENGKGIS</sequence>
<comment type="catalytic activity">
    <reaction evidence="2">
        <text>a quinone + NADH + 5 H(+)(in) = a quinol + NAD(+) + 4 H(+)(out)</text>
        <dbReference type="Rhea" id="RHEA:57888"/>
        <dbReference type="ChEBI" id="CHEBI:15378"/>
        <dbReference type="ChEBI" id="CHEBI:24646"/>
        <dbReference type="ChEBI" id="CHEBI:57540"/>
        <dbReference type="ChEBI" id="CHEBI:57945"/>
        <dbReference type="ChEBI" id="CHEBI:132124"/>
    </reaction>
</comment>
<accession>A0A8J6YVC5</accession>
<comment type="similarity">
    <text evidence="1 2">Belongs to the complex I subunit 6 family.</text>
</comment>
<keyword evidence="2" id="KW-1133">Transmembrane helix</keyword>
<proteinExistence type="inferred from homology"/>
<feature type="transmembrane region" description="Helical" evidence="2">
    <location>
        <begin position="32"/>
        <end position="50"/>
    </location>
</feature>
<dbReference type="NCBIfam" id="NF005164">
    <property type="entry name" value="PRK06638.1-4"/>
    <property type="match status" value="1"/>
</dbReference>
<reference evidence="3" key="1">
    <citation type="submission" date="2020-10" db="EMBL/GenBank/DDBJ databases">
        <title>Genome sequence of the unusual species of purple photosynthetic bacteria, Phaeovibrio sulfidiphilus DSM 23193, type strain.</title>
        <authorList>
            <person name="Kyndt J.A."/>
            <person name="Meyer T.E."/>
        </authorList>
    </citation>
    <scope>NUCLEOTIDE SEQUENCE</scope>
    <source>
        <strain evidence="3">DSM 23193</strain>
    </source>
</reference>
<keyword evidence="2" id="KW-0472">Membrane</keyword>
<dbReference type="Gene3D" id="1.20.120.1200">
    <property type="entry name" value="NADH-ubiquinone/plastoquinone oxidoreductase chain 6, subunit NuoJ"/>
    <property type="match status" value="1"/>
</dbReference>
<keyword evidence="2" id="KW-0874">Quinone</keyword>
<dbReference type="PANTHER" id="PTHR33269:SF17">
    <property type="entry name" value="NADH-UBIQUINONE OXIDOREDUCTASE CHAIN 6"/>
    <property type="match status" value="1"/>
</dbReference>
<dbReference type="EMBL" id="JACZHT010000003">
    <property type="protein sequence ID" value="MBE1237079.1"/>
    <property type="molecule type" value="Genomic_DNA"/>
</dbReference>
<dbReference type="Pfam" id="PF00499">
    <property type="entry name" value="Oxidored_q3"/>
    <property type="match status" value="1"/>
</dbReference>
<dbReference type="EC" id="7.1.1.-" evidence="2"/>
<dbReference type="Proteomes" id="UP000631034">
    <property type="component" value="Unassembled WGS sequence"/>
</dbReference>
<dbReference type="GO" id="GO:0016491">
    <property type="term" value="F:oxidoreductase activity"/>
    <property type="evidence" value="ECO:0007669"/>
    <property type="project" value="UniProtKB-KW"/>
</dbReference>
<feature type="transmembrane region" description="Helical" evidence="2">
    <location>
        <begin position="148"/>
        <end position="171"/>
    </location>
</feature>
<keyword evidence="2" id="KW-0812">Transmembrane</keyword>
<dbReference type="InterPro" id="IPR042106">
    <property type="entry name" value="Nuo/plastoQ_OxRdtase_6_NuoJ"/>
</dbReference>
<comment type="subcellular location">
    <subcellularLocation>
        <location evidence="2">Cell membrane</location>
        <topology evidence="2">Multi-pass membrane protein</topology>
    </subcellularLocation>
</comment>
<keyword evidence="4" id="KW-1185">Reference proteome</keyword>
<dbReference type="GO" id="GO:0048038">
    <property type="term" value="F:quinone binding"/>
    <property type="evidence" value="ECO:0007669"/>
    <property type="project" value="UniProtKB-UniRule"/>
</dbReference>
<name>A0A8J6YVC5_9PROT</name>
<evidence type="ECO:0000256" key="2">
    <source>
        <dbReference type="RuleBase" id="RU004429"/>
    </source>
</evidence>
<keyword evidence="2" id="KW-1003">Cell membrane</keyword>
<dbReference type="AlphaFoldDB" id="A0A8J6YVC5"/>
<dbReference type="GO" id="GO:0005886">
    <property type="term" value="C:plasma membrane"/>
    <property type="evidence" value="ECO:0007669"/>
    <property type="project" value="UniProtKB-SubCell"/>
</dbReference>
<keyword evidence="2" id="KW-0520">NAD</keyword>